<dbReference type="HOGENOM" id="CLU_107144_2_1_6"/>
<evidence type="ECO:0000313" key="2">
    <source>
        <dbReference type="EMBL" id="EHL30616.1"/>
    </source>
</evidence>
<dbReference type="GO" id="GO:0005829">
    <property type="term" value="C:cytosol"/>
    <property type="evidence" value="ECO:0007669"/>
    <property type="project" value="TreeGrafter"/>
</dbReference>
<evidence type="ECO:0000313" key="3">
    <source>
        <dbReference type="Proteomes" id="UP000002770"/>
    </source>
</evidence>
<dbReference type="FunCoup" id="G9EQ41">
    <property type="interactions" value="208"/>
</dbReference>
<dbReference type="eggNOG" id="COG1959">
    <property type="taxonomic scope" value="Bacteria"/>
</dbReference>
<dbReference type="PANTHER" id="PTHR33221:SF4">
    <property type="entry name" value="HTH-TYPE TRANSCRIPTIONAL REPRESSOR NSRR"/>
    <property type="match status" value="1"/>
</dbReference>
<dbReference type="STRING" id="658187.LDG_7386"/>
<dbReference type="Pfam" id="PF02082">
    <property type="entry name" value="Rrf2"/>
    <property type="match status" value="1"/>
</dbReference>
<dbReference type="InParanoid" id="G9EQ41"/>
<dbReference type="InterPro" id="IPR036388">
    <property type="entry name" value="WH-like_DNA-bd_sf"/>
</dbReference>
<dbReference type="GO" id="GO:0003677">
    <property type="term" value="F:DNA binding"/>
    <property type="evidence" value="ECO:0007669"/>
    <property type="project" value="UniProtKB-KW"/>
</dbReference>
<dbReference type="Proteomes" id="UP000002770">
    <property type="component" value="Unassembled WGS sequence"/>
</dbReference>
<keyword evidence="1" id="KW-0238">DNA-binding</keyword>
<reference evidence="2 3" key="1">
    <citation type="journal article" date="2011" name="BMC Genomics">
        <title>Insight into cross-talk between intra-amoebal pathogens.</title>
        <authorList>
            <person name="Gimenez G."/>
            <person name="Bertelli C."/>
            <person name="Moliner C."/>
            <person name="Robert C."/>
            <person name="Raoult D."/>
            <person name="Fournier P.E."/>
            <person name="Greub G."/>
        </authorList>
    </citation>
    <scope>NUCLEOTIDE SEQUENCE [LARGE SCALE GENOMIC DNA]</scope>
    <source>
        <strain evidence="2 3">LLAP12</strain>
    </source>
</reference>
<dbReference type="Gene3D" id="1.10.10.10">
    <property type="entry name" value="Winged helix-like DNA-binding domain superfamily/Winged helix DNA-binding domain"/>
    <property type="match status" value="1"/>
</dbReference>
<dbReference type="NCBIfam" id="TIGR00738">
    <property type="entry name" value="rrf2_super"/>
    <property type="match status" value="1"/>
</dbReference>
<gene>
    <name evidence="2" type="ORF">LDG_7386</name>
</gene>
<keyword evidence="3" id="KW-1185">Reference proteome</keyword>
<dbReference type="SUPFAM" id="SSF46785">
    <property type="entry name" value="Winged helix' DNA-binding domain"/>
    <property type="match status" value="1"/>
</dbReference>
<dbReference type="RefSeq" id="WP_006871296.1">
    <property type="nucleotide sequence ID" value="NZ_JH413828.1"/>
</dbReference>
<dbReference type="PANTHER" id="PTHR33221">
    <property type="entry name" value="WINGED HELIX-TURN-HELIX TRANSCRIPTIONAL REGULATOR, RRF2 FAMILY"/>
    <property type="match status" value="1"/>
</dbReference>
<dbReference type="InterPro" id="IPR000944">
    <property type="entry name" value="Tscrpt_reg_Rrf2"/>
</dbReference>
<proteinExistence type="predicted"/>
<dbReference type="GO" id="GO:0003700">
    <property type="term" value="F:DNA-binding transcription factor activity"/>
    <property type="evidence" value="ECO:0007669"/>
    <property type="project" value="TreeGrafter"/>
</dbReference>
<name>G9EQ41_9GAMM</name>
<dbReference type="PROSITE" id="PS51197">
    <property type="entry name" value="HTH_RRF2_2"/>
    <property type="match status" value="1"/>
</dbReference>
<accession>G9EQ41</accession>
<protein>
    <recommendedName>
        <fullName evidence="4">BadM/Rrf2 family transcriptional regulator</fullName>
    </recommendedName>
</protein>
<evidence type="ECO:0008006" key="4">
    <source>
        <dbReference type="Google" id="ProtNLM"/>
    </source>
</evidence>
<organism evidence="2 3">
    <name type="scientific">Legionella drancourtii LLAP12</name>
    <dbReference type="NCBI Taxonomy" id="658187"/>
    <lineage>
        <taxon>Bacteria</taxon>
        <taxon>Pseudomonadati</taxon>
        <taxon>Pseudomonadota</taxon>
        <taxon>Gammaproteobacteria</taxon>
        <taxon>Legionellales</taxon>
        <taxon>Legionellaceae</taxon>
        <taxon>Legionella</taxon>
    </lineage>
</organism>
<evidence type="ECO:0000256" key="1">
    <source>
        <dbReference type="ARBA" id="ARBA00023125"/>
    </source>
</evidence>
<sequence>MQLTQFTDYSLRALIYIGVRQKICTINEISIAYSISRNHLIKIIHRLSQIGIVKTIRGKNGGIEMAISPDKINLKQLILKLEPNFDLVPCFNQNKEPCRIASACKLQTILYEAQKAFLTVLEKFTLADIMHNQAALHQLLKIN</sequence>
<dbReference type="EMBL" id="JH413828">
    <property type="protein sequence ID" value="EHL30616.1"/>
    <property type="molecule type" value="Genomic_DNA"/>
</dbReference>
<dbReference type="InterPro" id="IPR036390">
    <property type="entry name" value="WH_DNA-bd_sf"/>
</dbReference>
<dbReference type="OrthoDB" id="9795923at2"/>
<dbReference type="AlphaFoldDB" id="G9EQ41"/>